<gene>
    <name evidence="3" type="primary">AVEN_21283_1</name>
    <name evidence="3" type="ORF">TNCT_650961</name>
</gene>
<feature type="signal peptide" evidence="2">
    <location>
        <begin position="1"/>
        <end position="20"/>
    </location>
</feature>
<feature type="compositionally biased region" description="Polar residues" evidence="1">
    <location>
        <begin position="235"/>
        <end position="250"/>
    </location>
</feature>
<accession>A0A8X6L152</accession>
<feature type="compositionally biased region" description="Polar residues" evidence="1">
    <location>
        <begin position="280"/>
        <end position="302"/>
    </location>
</feature>
<feature type="region of interest" description="Disordered" evidence="1">
    <location>
        <begin position="274"/>
        <end position="302"/>
    </location>
</feature>
<keyword evidence="4" id="KW-1185">Reference proteome</keyword>
<dbReference type="AlphaFoldDB" id="A0A8X6L152"/>
<reference evidence="3" key="1">
    <citation type="submission" date="2020-07" db="EMBL/GenBank/DDBJ databases">
        <title>Multicomponent nature underlies the extraordinary mechanical properties of spider dragline silk.</title>
        <authorList>
            <person name="Kono N."/>
            <person name="Nakamura H."/>
            <person name="Mori M."/>
            <person name="Yoshida Y."/>
            <person name="Ohtoshi R."/>
            <person name="Malay A.D."/>
            <person name="Moran D.A.P."/>
            <person name="Tomita M."/>
            <person name="Numata K."/>
            <person name="Arakawa K."/>
        </authorList>
    </citation>
    <scope>NUCLEOTIDE SEQUENCE</scope>
</reference>
<evidence type="ECO:0000256" key="2">
    <source>
        <dbReference type="SAM" id="SignalP"/>
    </source>
</evidence>
<proteinExistence type="predicted"/>
<name>A0A8X6L152_TRICU</name>
<evidence type="ECO:0000256" key="1">
    <source>
        <dbReference type="SAM" id="MobiDB-lite"/>
    </source>
</evidence>
<organism evidence="3 4">
    <name type="scientific">Trichonephila clavata</name>
    <name type="common">Joro spider</name>
    <name type="synonym">Nephila clavata</name>
    <dbReference type="NCBI Taxonomy" id="2740835"/>
    <lineage>
        <taxon>Eukaryota</taxon>
        <taxon>Metazoa</taxon>
        <taxon>Ecdysozoa</taxon>
        <taxon>Arthropoda</taxon>
        <taxon>Chelicerata</taxon>
        <taxon>Arachnida</taxon>
        <taxon>Araneae</taxon>
        <taxon>Araneomorphae</taxon>
        <taxon>Entelegynae</taxon>
        <taxon>Araneoidea</taxon>
        <taxon>Nephilidae</taxon>
        <taxon>Trichonephila</taxon>
    </lineage>
</organism>
<comment type="caution">
    <text evidence="3">The sequence shown here is derived from an EMBL/GenBank/DDBJ whole genome shotgun (WGS) entry which is preliminary data.</text>
</comment>
<feature type="region of interest" description="Disordered" evidence="1">
    <location>
        <begin position="210"/>
        <end position="250"/>
    </location>
</feature>
<sequence>MRVQLISLAIVTCLLQLVTAFGFEKTKHLGIDNIRLNLNSEGRIPPLDASSSVSVLENLQNVRLNLESRNHRNDEQRLDNPLRRFQNSFQSISNPSIPSGIKENANMFQPQPFSVLNSPLSLSGYSVNYFLKQNVTNRIPSQSQQTVFGNVQQTLIQHPKVNTQMLNSRQSFNNQQMHISQRQSFIAHDGPRNQLLSSNEPLRLVSQPYTTHNQKQLQTSTPTTSTHHRDFVSGHQHSMSPQQRPGSQQRFLRKQNTINPSEVHQIVYQPRRLNQEQTHDQQQTGRFNSQKVFQQHSEPQELTQGQLDNAPVTEKGSYLGNEYQQIQSQADKILSQITMEALKRSTESTFLDREQRRNLQIAVTSHQNTAASGFSTSSLHPVLVNQESKSSGPFQQPHLLSGGSVKQHLKTPFVAYDFSHVL</sequence>
<evidence type="ECO:0000313" key="3">
    <source>
        <dbReference type="EMBL" id="GFQ91656.1"/>
    </source>
</evidence>
<dbReference type="Proteomes" id="UP000887116">
    <property type="component" value="Unassembled WGS sequence"/>
</dbReference>
<feature type="compositionally biased region" description="Polar residues" evidence="1">
    <location>
        <begin position="210"/>
        <end position="225"/>
    </location>
</feature>
<dbReference type="EMBL" id="BMAO01033762">
    <property type="protein sequence ID" value="GFQ91656.1"/>
    <property type="molecule type" value="Genomic_DNA"/>
</dbReference>
<evidence type="ECO:0000313" key="4">
    <source>
        <dbReference type="Proteomes" id="UP000887116"/>
    </source>
</evidence>
<dbReference type="OrthoDB" id="6432106at2759"/>
<keyword evidence="2" id="KW-0732">Signal</keyword>
<feature type="chain" id="PRO_5036465095" evidence="2">
    <location>
        <begin position="21"/>
        <end position="422"/>
    </location>
</feature>
<protein>
    <submittedName>
        <fullName evidence="3">Uncharacterized protein</fullName>
    </submittedName>
</protein>